<gene>
    <name evidence="1" type="ORF">Vadar_006365</name>
</gene>
<keyword evidence="2" id="KW-1185">Reference proteome</keyword>
<protein>
    <submittedName>
        <fullName evidence="1">Uncharacterized protein</fullName>
    </submittedName>
</protein>
<accession>A0ACB7WYH1</accession>
<reference evidence="1 2" key="1">
    <citation type="journal article" date="2021" name="Hortic Res">
        <title>High-quality reference genome and annotation aids understanding of berry development for evergreen blueberry (Vaccinium darrowii).</title>
        <authorList>
            <person name="Yu J."/>
            <person name="Hulse-Kemp A.M."/>
            <person name="Babiker E."/>
            <person name="Staton M."/>
        </authorList>
    </citation>
    <scope>NUCLEOTIDE SEQUENCE [LARGE SCALE GENOMIC DNA]</scope>
    <source>
        <strain evidence="2">cv. NJ 8807/NJ 8810</strain>
        <tissue evidence="1">Young leaf</tissue>
    </source>
</reference>
<organism evidence="1 2">
    <name type="scientific">Vaccinium darrowii</name>
    <dbReference type="NCBI Taxonomy" id="229202"/>
    <lineage>
        <taxon>Eukaryota</taxon>
        <taxon>Viridiplantae</taxon>
        <taxon>Streptophyta</taxon>
        <taxon>Embryophyta</taxon>
        <taxon>Tracheophyta</taxon>
        <taxon>Spermatophyta</taxon>
        <taxon>Magnoliopsida</taxon>
        <taxon>eudicotyledons</taxon>
        <taxon>Gunneridae</taxon>
        <taxon>Pentapetalae</taxon>
        <taxon>asterids</taxon>
        <taxon>Ericales</taxon>
        <taxon>Ericaceae</taxon>
        <taxon>Vaccinioideae</taxon>
        <taxon>Vaccinieae</taxon>
        <taxon>Vaccinium</taxon>
    </lineage>
</organism>
<dbReference type="Proteomes" id="UP000828048">
    <property type="component" value="Chromosome 2"/>
</dbReference>
<evidence type="ECO:0000313" key="2">
    <source>
        <dbReference type="Proteomes" id="UP000828048"/>
    </source>
</evidence>
<sequence>MLKPWRLEREGHKLLMLLMLLMLCGLKEREVRLPSTEEMLLLIEHPAPSALAAPTASPASSFGHFGNRNLSHNRGSSSERGGRRGGRGGRGGRGTKKCTHCGATNHDIEFCWELHGKPAWANQAALEGEPSALAPTQITMSKTEYNSLIQRGNASPSSSIATHLTPPLLAPPCLPEIAPLPADHGLPETATRPPITKVYVRRSSANAPLVEPPNTASVPTPSPQTYEAKFIEDIVSEVKSKLTGERRRVPVHLELNRNMKNLKRKLEYLTGQENDINVEISSAELKPRKRAKKELQPRKRPKEEVEVWLRDVQRLKDDAQKLEKEVVGERKFLSRTLLGKCILEKIQEVQELQERGRVFNGLLVDELPIGRLLMPPTKYFVHSTKARNKENVWECLMVEDFRMIGVYGMGGVGKTTIMKQIHNLLLEETGKFDRVFWVTVPKAFNITTLQRDIGNGLNLDLSDVEDETIRALQLYAVLSRQKRFVLILDDLWEAFSLERVGIPEPTRSNGCKLV</sequence>
<comment type="caution">
    <text evidence="1">The sequence shown here is derived from an EMBL/GenBank/DDBJ whole genome shotgun (WGS) entry which is preliminary data.</text>
</comment>
<proteinExistence type="predicted"/>
<dbReference type="EMBL" id="CM037152">
    <property type="protein sequence ID" value="KAH7833441.1"/>
    <property type="molecule type" value="Genomic_DNA"/>
</dbReference>
<name>A0ACB7WYH1_9ERIC</name>
<evidence type="ECO:0000313" key="1">
    <source>
        <dbReference type="EMBL" id="KAH7833441.1"/>
    </source>
</evidence>